<feature type="region of interest" description="Disordered" evidence="1">
    <location>
        <begin position="90"/>
        <end position="114"/>
    </location>
</feature>
<reference evidence="2" key="1">
    <citation type="submission" date="2022-10" db="EMBL/GenBank/DDBJ databases">
        <authorList>
            <person name="Chen Y."/>
            <person name="Dougan E. K."/>
            <person name="Chan C."/>
            <person name="Rhodes N."/>
            <person name="Thang M."/>
        </authorList>
    </citation>
    <scope>NUCLEOTIDE SEQUENCE</scope>
</reference>
<gene>
    <name evidence="2" type="ORF">C1SCF055_LOCUS21808</name>
</gene>
<dbReference type="AlphaFoldDB" id="A0A9P1CQA3"/>
<keyword evidence="4" id="KW-1185">Reference proteome</keyword>
<dbReference type="Proteomes" id="UP001152797">
    <property type="component" value="Unassembled WGS sequence"/>
</dbReference>
<dbReference type="EMBL" id="CAMXCT020002047">
    <property type="protein sequence ID" value="CAL1148593.1"/>
    <property type="molecule type" value="Genomic_DNA"/>
</dbReference>
<evidence type="ECO:0000256" key="1">
    <source>
        <dbReference type="SAM" id="MobiDB-lite"/>
    </source>
</evidence>
<reference evidence="3" key="2">
    <citation type="submission" date="2024-04" db="EMBL/GenBank/DDBJ databases">
        <authorList>
            <person name="Chen Y."/>
            <person name="Shah S."/>
            <person name="Dougan E. K."/>
            <person name="Thang M."/>
            <person name="Chan C."/>
        </authorList>
    </citation>
    <scope>NUCLEOTIDE SEQUENCE [LARGE SCALE GENOMIC DNA]</scope>
</reference>
<dbReference type="EMBL" id="CAMXCT010002047">
    <property type="protein sequence ID" value="CAI3995218.1"/>
    <property type="molecule type" value="Genomic_DNA"/>
</dbReference>
<feature type="compositionally biased region" description="Polar residues" evidence="1">
    <location>
        <begin position="94"/>
        <end position="107"/>
    </location>
</feature>
<comment type="caution">
    <text evidence="2">The sequence shown here is derived from an EMBL/GenBank/DDBJ whole genome shotgun (WGS) entry which is preliminary data.</text>
</comment>
<evidence type="ECO:0000313" key="3">
    <source>
        <dbReference type="EMBL" id="CAL1148593.1"/>
    </source>
</evidence>
<evidence type="ECO:0000313" key="4">
    <source>
        <dbReference type="Proteomes" id="UP001152797"/>
    </source>
</evidence>
<sequence>MASKLATVDELSDAEPAKHPKPRPKRRSLNVHNLGRKRAFHVRDPASNDRDEWCPYDGRYTTKEKRAPSDAWIKVHAFLTQLYAEAGEAIPDGWNSNKRPRSGSTKLDSPGLDRTEMRHLPHATISDYWRQCVDAHPGVVISRKLAQHAMLKKHLDRQHRDRQVYYAARARSRLGATTTAEILCHGLGKLADKVDFRSDIDALFSNLRNHIETNRELWTPFAFRNCIRDFFEDASHRPYEPMRSVELLTRYKDWTNWLSHHFEHAQLTGIGGPGAPHVIRLERIGSSGVSRDSVDSHFWDRREYTPSPSDVIMRTKQWMSDGTWHPTTFLFLPASVAQRAQGQDPFDMHDAAQQLEDLSYGFTDPSCLDVSWWGLTKCYQSASPTFELAFKTCF</sequence>
<name>A0A9P1CQA3_9DINO</name>
<accession>A0A9P1CQA3</accession>
<dbReference type="EMBL" id="CAMXCT030002047">
    <property type="protein sequence ID" value="CAL4782530.1"/>
    <property type="molecule type" value="Genomic_DNA"/>
</dbReference>
<proteinExistence type="predicted"/>
<protein>
    <submittedName>
        <fullName evidence="2">Uncharacterized protein</fullName>
    </submittedName>
</protein>
<feature type="region of interest" description="Disordered" evidence="1">
    <location>
        <begin position="1"/>
        <end position="39"/>
    </location>
</feature>
<feature type="compositionally biased region" description="Basic residues" evidence="1">
    <location>
        <begin position="19"/>
        <end position="39"/>
    </location>
</feature>
<evidence type="ECO:0000313" key="2">
    <source>
        <dbReference type="EMBL" id="CAI3995218.1"/>
    </source>
</evidence>
<dbReference type="OrthoDB" id="410478at2759"/>
<organism evidence="2">
    <name type="scientific">Cladocopium goreaui</name>
    <dbReference type="NCBI Taxonomy" id="2562237"/>
    <lineage>
        <taxon>Eukaryota</taxon>
        <taxon>Sar</taxon>
        <taxon>Alveolata</taxon>
        <taxon>Dinophyceae</taxon>
        <taxon>Suessiales</taxon>
        <taxon>Symbiodiniaceae</taxon>
        <taxon>Cladocopium</taxon>
    </lineage>
</organism>